<dbReference type="AlphaFoldDB" id="A0A285I1E1"/>
<evidence type="ECO:0000313" key="2">
    <source>
        <dbReference type="Proteomes" id="UP000219612"/>
    </source>
</evidence>
<dbReference type="EMBL" id="OBDY01000006">
    <property type="protein sequence ID" value="SNY40761.1"/>
    <property type="molecule type" value="Genomic_DNA"/>
</dbReference>
<dbReference type="OrthoDB" id="3293853at2"/>
<reference evidence="1 2" key="1">
    <citation type="submission" date="2017-09" db="EMBL/GenBank/DDBJ databases">
        <authorList>
            <person name="Ehlers B."/>
            <person name="Leendertz F.H."/>
        </authorList>
    </citation>
    <scope>NUCLEOTIDE SEQUENCE [LARGE SCALE GENOMIC DNA]</scope>
    <source>
        <strain evidence="1 2">CGMCC 4.6857</strain>
    </source>
</reference>
<dbReference type="Proteomes" id="UP000219612">
    <property type="component" value="Unassembled WGS sequence"/>
</dbReference>
<organism evidence="1 2">
    <name type="scientific">Paractinoplanes atraurantiacus</name>
    <dbReference type="NCBI Taxonomy" id="1036182"/>
    <lineage>
        <taxon>Bacteria</taxon>
        <taxon>Bacillati</taxon>
        <taxon>Actinomycetota</taxon>
        <taxon>Actinomycetes</taxon>
        <taxon>Micromonosporales</taxon>
        <taxon>Micromonosporaceae</taxon>
        <taxon>Paractinoplanes</taxon>
    </lineage>
</organism>
<sequence length="201" mass="22733">MSTTIIDDLGHTTIAGWYTRLADNPCPRRNHWQTKIIYYEAVAELLAGRPERPLTWKTIVGAARPRGCRSTFYEVTGVRARHAMVGELIAEGSMRSIEIAMRYQRPDPVEQLIDETKVWSFWPYRQHFAERARDPGDSPEPVLPSLREALLAWAGLHPALAAANSYRPPACAVEDLALLHRGRLAATRAESRLTEVLRHAR</sequence>
<accession>A0A285I1E1</accession>
<gene>
    <name evidence="1" type="ORF">SAMN05421748_10678</name>
</gene>
<keyword evidence="2" id="KW-1185">Reference proteome</keyword>
<proteinExistence type="predicted"/>
<dbReference type="RefSeq" id="WP_097320889.1">
    <property type="nucleotide sequence ID" value="NZ_OBDY01000006.1"/>
</dbReference>
<evidence type="ECO:0000313" key="1">
    <source>
        <dbReference type="EMBL" id="SNY40761.1"/>
    </source>
</evidence>
<name>A0A285I1E1_9ACTN</name>
<protein>
    <submittedName>
        <fullName evidence="1">Uncharacterized protein</fullName>
    </submittedName>
</protein>